<proteinExistence type="predicted"/>
<reference evidence="2" key="1">
    <citation type="submission" date="2021-01" db="EMBL/GenBank/DDBJ databases">
        <authorList>
            <person name="Corre E."/>
            <person name="Pelletier E."/>
            <person name="Niang G."/>
            <person name="Scheremetjew M."/>
            <person name="Finn R."/>
            <person name="Kale V."/>
            <person name="Holt S."/>
            <person name="Cochrane G."/>
            <person name="Meng A."/>
            <person name="Brown T."/>
            <person name="Cohen L."/>
        </authorList>
    </citation>
    <scope>NUCLEOTIDE SEQUENCE</scope>
    <source>
        <strain evidence="2">CCMP3303</strain>
    </source>
</reference>
<accession>A0A6U0LMX2</accession>
<dbReference type="EMBL" id="HBEJ01019469">
    <property type="protein sequence ID" value="CAD8381074.1"/>
    <property type="molecule type" value="Transcribed_RNA"/>
</dbReference>
<evidence type="ECO:0000313" key="2">
    <source>
        <dbReference type="EMBL" id="CAD8381076.1"/>
    </source>
</evidence>
<organism evidence="2">
    <name type="scientific">Minutocellus polymorphus</name>
    <dbReference type="NCBI Taxonomy" id="265543"/>
    <lineage>
        <taxon>Eukaryota</taxon>
        <taxon>Sar</taxon>
        <taxon>Stramenopiles</taxon>
        <taxon>Ochrophyta</taxon>
        <taxon>Bacillariophyta</taxon>
        <taxon>Mediophyceae</taxon>
        <taxon>Cymatosirophycidae</taxon>
        <taxon>Cymatosirales</taxon>
        <taxon>Cymatosiraceae</taxon>
        <taxon>Minutocellus</taxon>
    </lineage>
</organism>
<name>A0A6U0LMX2_9STRA</name>
<sequence length="156" mass="16816">MPSGSDRSPPPGVPNLATYKTLSTVASDGVFAFLNGSIVGAIWGSVSPFYPPGTTYAAVAARPTRPIFHRTFLPSVGHNAMIFGGFFALQRTTSSWVGLARGRDDYINEVAGYAALVPYFRYILWHGDKRFIAHNRALGGALTLSILYGLYLGETV</sequence>
<protein>
    <submittedName>
        <fullName evidence="2">Uncharacterized protein</fullName>
    </submittedName>
</protein>
<dbReference type="AlphaFoldDB" id="A0A6U0LMX2"/>
<evidence type="ECO:0000313" key="1">
    <source>
        <dbReference type="EMBL" id="CAD8381074.1"/>
    </source>
</evidence>
<gene>
    <name evidence="1" type="ORF">MPOL1434_LOCUS11351</name>
    <name evidence="2" type="ORF">MPOL1434_LOCUS11352</name>
</gene>
<dbReference type="EMBL" id="HBEJ01019470">
    <property type="protein sequence ID" value="CAD8381076.1"/>
    <property type="molecule type" value="Transcribed_RNA"/>
</dbReference>